<feature type="transmembrane region" description="Helical" evidence="12">
    <location>
        <begin position="12"/>
        <end position="31"/>
    </location>
</feature>
<sequence length="52" mass="5819">MMPDLGKYAEAVLSSYGVSIALLVVLVWASLRRARRVKKQLEDIESKAKRDG</sequence>
<keyword evidence="11 12" id="KW-0472">Membrane</keyword>
<dbReference type="Proteomes" id="UP000193207">
    <property type="component" value="Unassembled WGS sequence"/>
</dbReference>
<dbReference type="GO" id="GO:0005886">
    <property type="term" value="C:plasma membrane"/>
    <property type="evidence" value="ECO:0007669"/>
    <property type="project" value="UniProtKB-SubCell"/>
</dbReference>
<evidence type="ECO:0000256" key="3">
    <source>
        <dbReference type="ARBA" id="ARBA00008741"/>
    </source>
</evidence>
<reference evidence="13 14" key="1">
    <citation type="submission" date="2017-03" db="EMBL/GenBank/DDBJ databases">
        <authorList>
            <person name="Afonso C.L."/>
            <person name="Miller P.J."/>
            <person name="Scott M.A."/>
            <person name="Spackman E."/>
            <person name="Goraichik I."/>
            <person name="Dimitrov K.M."/>
            <person name="Suarez D.L."/>
            <person name="Swayne D.E."/>
        </authorList>
    </citation>
    <scope>NUCLEOTIDE SEQUENCE [LARGE SCALE GENOMIC DNA]</scope>
    <source>
        <strain evidence="13 14">CECT 8110</strain>
    </source>
</reference>
<evidence type="ECO:0000256" key="4">
    <source>
        <dbReference type="ARBA" id="ARBA00016461"/>
    </source>
</evidence>
<evidence type="ECO:0000313" key="13">
    <source>
        <dbReference type="EMBL" id="SLN21138.1"/>
    </source>
</evidence>
<name>A0A1X6YHX1_9RHOB</name>
<keyword evidence="8 12" id="KW-0812">Transmembrane</keyword>
<dbReference type="AlphaFoldDB" id="A0A1X6YHX1"/>
<comment type="function">
    <text evidence="1 12">Required for the export of heme to the periplasm for the biogenesis of c-type cytochromes.</text>
</comment>
<comment type="similarity">
    <text evidence="3 12">Belongs to the CcmD/CycX/HelD family.</text>
</comment>
<keyword evidence="7 12" id="KW-0997">Cell inner membrane</keyword>
<evidence type="ECO:0000256" key="7">
    <source>
        <dbReference type="ARBA" id="ARBA00022519"/>
    </source>
</evidence>
<evidence type="ECO:0000256" key="9">
    <source>
        <dbReference type="ARBA" id="ARBA00022748"/>
    </source>
</evidence>
<evidence type="ECO:0000256" key="1">
    <source>
        <dbReference type="ARBA" id="ARBA00002442"/>
    </source>
</evidence>
<keyword evidence="14" id="KW-1185">Reference proteome</keyword>
<evidence type="ECO:0000313" key="14">
    <source>
        <dbReference type="Proteomes" id="UP000193207"/>
    </source>
</evidence>
<dbReference type="Pfam" id="PF04995">
    <property type="entry name" value="CcmD"/>
    <property type="match status" value="1"/>
</dbReference>
<gene>
    <name evidence="13" type="ORF">ROH8110_00745</name>
</gene>
<keyword evidence="5 12" id="KW-0813">Transport</keyword>
<keyword evidence="9 12" id="KW-0201">Cytochrome c-type biogenesis</keyword>
<dbReference type="RefSeq" id="WP_176236581.1">
    <property type="nucleotide sequence ID" value="NZ_FWFU01000001.1"/>
</dbReference>
<comment type="subcellular location">
    <subcellularLocation>
        <location evidence="2 12">Cell inner membrane</location>
        <topology evidence="2 12">Single-pass membrane protein</topology>
    </subcellularLocation>
</comment>
<dbReference type="EMBL" id="FWFU01000001">
    <property type="protein sequence ID" value="SLN21138.1"/>
    <property type="molecule type" value="Genomic_DNA"/>
</dbReference>
<evidence type="ECO:0000256" key="11">
    <source>
        <dbReference type="ARBA" id="ARBA00023136"/>
    </source>
</evidence>
<keyword evidence="10 12" id="KW-1133">Transmembrane helix</keyword>
<dbReference type="GO" id="GO:0015886">
    <property type="term" value="P:heme transport"/>
    <property type="evidence" value="ECO:0007669"/>
    <property type="project" value="InterPro"/>
</dbReference>
<dbReference type="GO" id="GO:0017004">
    <property type="term" value="P:cytochrome complex assembly"/>
    <property type="evidence" value="ECO:0007669"/>
    <property type="project" value="UniProtKB-KW"/>
</dbReference>
<evidence type="ECO:0000256" key="10">
    <source>
        <dbReference type="ARBA" id="ARBA00022989"/>
    </source>
</evidence>
<evidence type="ECO:0000256" key="5">
    <source>
        <dbReference type="ARBA" id="ARBA00022448"/>
    </source>
</evidence>
<protein>
    <recommendedName>
        <fullName evidence="4 12">Heme exporter protein D</fullName>
    </recommendedName>
</protein>
<evidence type="ECO:0000256" key="6">
    <source>
        <dbReference type="ARBA" id="ARBA00022475"/>
    </source>
</evidence>
<dbReference type="InterPro" id="IPR007078">
    <property type="entry name" value="Haem_export_protD_CcmD"/>
</dbReference>
<evidence type="ECO:0000256" key="12">
    <source>
        <dbReference type="RuleBase" id="RU363101"/>
    </source>
</evidence>
<evidence type="ECO:0000256" key="8">
    <source>
        <dbReference type="ARBA" id="ARBA00022692"/>
    </source>
</evidence>
<organism evidence="13 14">
    <name type="scientific">Roseovarius halotolerans</name>
    <dbReference type="NCBI Taxonomy" id="505353"/>
    <lineage>
        <taxon>Bacteria</taxon>
        <taxon>Pseudomonadati</taxon>
        <taxon>Pseudomonadota</taxon>
        <taxon>Alphaproteobacteria</taxon>
        <taxon>Rhodobacterales</taxon>
        <taxon>Roseobacteraceae</taxon>
        <taxon>Roseovarius</taxon>
    </lineage>
</organism>
<dbReference type="NCBIfam" id="TIGR03141">
    <property type="entry name" value="cytochro_ccmD"/>
    <property type="match status" value="1"/>
</dbReference>
<proteinExistence type="inferred from homology"/>
<evidence type="ECO:0000256" key="2">
    <source>
        <dbReference type="ARBA" id="ARBA00004377"/>
    </source>
</evidence>
<accession>A0A1X6YHX1</accession>
<keyword evidence="6 12" id="KW-1003">Cell membrane</keyword>